<keyword evidence="2" id="KW-1185">Reference proteome</keyword>
<accession>A0ABS9D683</accession>
<organism evidence="1 2">
    <name type="scientific">Paraglaciecola algarum</name>
    <dbReference type="NCBI Taxonomy" id="3050085"/>
    <lineage>
        <taxon>Bacteria</taxon>
        <taxon>Pseudomonadati</taxon>
        <taxon>Pseudomonadota</taxon>
        <taxon>Gammaproteobacteria</taxon>
        <taxon>Alteromonadales</taxon>
        <taxon>Alteromonadaceae</taxon>
        <taxon>Paraglaciecola</taxon>
    </lineage>
</organism>
<dbReference type="Proteomes" id="UP001521137">
    <property type="component" value="Unassembled WGS sequence"/>
</dbReference>
<gene>
    <name evidence="1" type="ORF">L0668_09780</name>
</gene>
<evidence type="ECO:0000313" key="2">
    <source>
        <dbReference type="Proteomes" id="UP001521137"/>
    </source>
</evidence>
<name>A0ABS9D683_9ALTE</name>
<reference evidence="1 2" key="1">
    <citation type="submission" date="2022-01" db="EMBL/GenBank/DDBJ databases">
        <title>Paraglaciecola sp. G1-23.</title>
        <authorList>
            <person name="Jin M.S."/>
            <person name="Han D.M."/>
            <person name="Kim H.M."/>
            <person name="Jeon C.O."/>
        </authorList>
    </citation>
    <scope>NUCLEOTIDE SEQUENCE [LARGE SCALE GENOMIC DNA]</scope>
    <source>
        <strain evidence="1 2">G1-23</strain>
    </source>
</reference>
<sequence length="136" mass="15718">MSQEEHLQLHGKEIIEALSPLVKWKYDDFHKVMLAEFSVDKKDQVLFSLKNLLPNCWDAKSIKKAPPEIKHFAGSFGKLIKEQKLFCSHIDNRPQVMVAWWPWGHGATISARIFLTNTTPYVAKRGFFQKFTGLFA</sequence>
<evidence type="ECO:0000313" key="1">
    <source>
        <dbReference type="EMBL" id="MCF2948395.1"/>
    </source>
</evidence>
<proteinExistence type="predicted"/>
<dbReference type="RefSeq" id="WP_235312146.1">
    <property type="nucleotide sequence ID" value="NZ_JAKGAS010000004.1"/>
</dbReference>
<comment type="caution">
    <text evidence="1">The sequence shown here is derived from an EMBL/GenBank/DDBJ whole genome shotgun (WGS) entry which is preliminary data.</text>
</comment>
<dbReference type="EMBL" id="JAKGAS010000004">
    <property type="protein sequence ID" value="MCF2948395.1"/>
    <property type="molecule type" value="Genomic_DNA"/>
</dbReference>
<protein>
    <submittedName>
        <fullName evidence="1">Uncharacterized protein</fullName>
    </submittedName>
</protein>